<protein>
    <recommendedName>
        <fullName evidence="1">AAA+ ATPase domain-containing protein</fullName>
    </recommendedName>
</protein>
<name>A0A917VPW9_9ACTN</name>
<evidence type="ECO:0000313" key="3">
    <source>
        <dbReference type="Proteomes" id="UP000645217"/>
    </source>
</evidence>
<feature type="domain" description="AAA+ ATPase" evidence="1">
    <location>
        <begin position="24"/>
        <end position="149"/>
    </location>
</feature>
<dbReference type="AlphaFoldDB" id="A0A917VPW9"/>
<dbReference type="RefSeq" id="WP_189165527.1">
    <property type="nucleotide sequence ID" value="NZ_BMNT01000029.1"/>
</dbReference>
<dbReference type="EMBL" id="BMNT01000029">
    <property type="protein sequence ID" value="GGL02501.1"/>
    <property type="molecule type" value="Genomic_DNA"/>
</dbReference>
<gene>
    <name evidence="2" type="ORF">GCM10007964_50720</name>
</gene>
<dbReference type="SUPFAM" id="SSF52540">
    <property type="entry name" value="P-loop containing nucleoside triphosphate hydrolases"/>
    <property type="match status" value="1"/>
</dbReference>
<keyword evidence="3" id="KW-1185">Reference proteome</keyword>
<sequence length="787" mass="82394">MTLVGRRRELTAVARLLERAAAGHGGHLTVTGAPGAGKSELIAAAADLARSCGIPVFHVTGTLDGTGLPRWIGLPDASGAGEPAAGSGTADLDGAARAIAQGGPRLLLVDDADRAGDSAVEFLTLLATHLGSGATALIATTTAPVGPAPVLHLRGLTEPELAELLPGLPLDAVHAVWLASGGLPAAAIGLAGELAGLDHTADAMVHLALTTPSRAEFLDLDAGLVRLLETVTERAPEPGTRARVLARLARELLGDPSAGPRRRELIDEATELARRCGDPGTIAEVLDSRLHALWDPAAAHERLGTASEIVVQARRAGDAEAERRGLFWRFTALAELGELVSAEAALTAYARAGELAGDPAAAVVVLARQAMLATVRGRFAMAEALAEKVREQGRRVGLSDTDRLAGTLRGEIASLRGEHESLVAPWQDLARRLPGHFFEAAAARALAGAGRGEEASLEVERLLPSVLAGSGPRWLGVCADLAFVAARAGEPATAQALYDALLPYRGRLVVWGGANTITGPVDDYLGRLAARLDRPGLAVSHLEEAALLEQRIGALPWLAGTLAARARALTARDGEGDRRRAQEDLRRAGSIAQRLGLKTVLSTLEAPADEWRLHRDGADWLLQAGAETARLRHGRGMEYLRALLAAPGREIAALDLVAGGAGLRARDNDPLLDEAARMAYRRRLRTLDDQLAGADRAGDAERASDLHTERAALLEELRRAGGLGGRPRVHGGEAERARVNATRAVRAAVGRVEAAAPLAGAHLRASLRTGRFLRYQPAPGGPARWNV</sequence>
<reference evidence="2" key="2">
    <citation type="submission" date="2020-09" db="EMBL/GenBank/DDBJ databases">
        <authorList>
            <person name="Sun Q."/>
            <person name="Ohkuma M."/>
        </authorList>
    </citation>
    <scope>NUCLEOTIDE SEQUENCE</scope>
    <source>
        <strain evidence="2">JCM 13064</strain>
    </source>
</reference>
<dbReference type="Proteomes" id="UP000645217">
    <property type="component" value="Unassembled WGS sequence"/>
</dbReference>
<dbReference type="Pfam" id="PF13191">
    <property type="entry name" value="AAA_16"/>
    <property type="match status" value="1"/>
</dbReference>
<dbReference type="InterPro" id="IPR003593">
    <property type="entry name" value="AAA+_ATPase"/>
</dbReference>
<dbReference type="SMART" id="SM00382">
    <property type="entry name" value="AAA"/>
    <property type="match status" value="1"/>
</dbReference>
<evidence type="ECO:0000313" key="2">
    <source>
        <dbReference type="EMBL" id="GGL02501.1"/>
    </source>
</evidence>
<dbReference type="Gene3D" id="3.40.50.300">
    <property type="entry name" value="P-loop containing nucleotide triphosphate hydrolases"/>
    <property type="match status" value="1"/>
</dbReference>
<proteinExistence type="predicted"/>
<dbReference type="InterPro" id="IPR027417">
    <property type="entry name" value="P-loop_NTPase"/>
</dbReference>
<organism evidence="2 3">
    <name type="scientific">Sphaerisporangium melleum</name>
    <dbReference type="NCBI Taxonomy" id="321316"/>
    <lineage>
        <taxon>Bacteria</taxon>
        <taxon>Bacillati</taxon>
        <taxon>Actinomycetota</taxon>
        <taxon>Actinomycetes</taxon>
        <taxon>Streptosporangiales</taxon>
        <taxon>Streptosporangiaceae</taxon>
        <taxon>Sphaerisporangium</taxon>
    </lineage>
</organism>
<evidence type="ECO:0000259" key="1">
    <source>
        <dbReference type="SMART" id="SM00382"/>
    </source>
</evidence>
<reference evidence="2" key="1">
    <citation type="journal article" date="2014" name="Int. J. Syst. Evol. Microbiol.">
        <title>Complete genome sequence of Corynebacterium casei LMG S-19264T (=DSM 44701T), isolated from a smear-ripened cheese.</title>
        <authorList>
            <consortium name="US DOE Joint Genome Institute (JGI-PGF)"/>
            <person name="Walter F."/>
            <person name="Albersmeier A."/>
            <person name="Kalinowski J."/>
            <person name="Ruckert C."/>
        </authorList>
    </citation>
    <scope>NUCLEOTIDE SEQUENCE</scope>
    <source>
        <strain evidence="2">JCM 13064</strain>
    </source>
</reference>
<comment type="caution">
    <text evidence="2">The sequence shown here is derived from an EMBL/GenBank/DDBJ whole genome shotgun (WGS) entry which is preliminary data.</text>
</comment>
<accession>A0A917VPW9</accession>
<dbReference type="InterPro" id="IPR041664">
    <property type="entry name" value="AAA_16"/>
</dbReference>